<comment type="caution">
    <text evidence="2">The sequence shown here is derived from an EMBL/GenBank/DDBJ whole genome shotgun (WGS) entry which is preliminary data.</text>
</comment>
<proteinExistence type="predicted"/>
<dbReference type="InterPro" id="IPR029063">
    <property type="entry name" value="SAM-dependent_MTases_sf"/>
</dbReference>
<dbReference type="RefSeq" id="WP_185692233.1">
    <property type="nucleotide sequence ID" value="NZ_JACHVA010000053.1"/>
</dbReference>
<keyword evidence="1" id="KW-0620">Polyamine biosynthesis</keyword>
<name>A0A7X1AWX2_9BACT</name>
<organism evidence="2 3">
    <name type="scientific">Puniceicoccus vermicola</name>
    <dbReference type="NCBI Taxonomy" id="388746"/>
    <lineage>
        <taxon>Bacteria</taxon>
        <taxon>Pseudomonadati</taxon>
        <taxon>Verrucomicrobiota</taxon>
        <taxon>Opitutia</taxon>
        <taxon>Puniceicoccales</taxon>
        <taxon>Puniceicoccaceae</taxon>
        <taxon>Puniceicoccus</taxon>
    </lineage>
</organism>
<evidence type="ECO:0000256" key="1">
    <source>
        <dbReference type="ARBA" id="ARBA00023115"/>
    </source>
</evidence>
<evidence type="ECO:0000313" key="2">
    <source>
        <dbReference type="EMBL" id="MBC2601523.1"/>
    </source>
</evidence>
<dbReference type="GO" id="GO:0006596">
    <property type="term" value="P:polyamine biosynthetic process"/>
    <property type="evidence" value="ECO:0007669"/>
    <property type="project" value="UniProtKB-KW"/>
</dbReference>
<dbReference type="PANTHER" id="PTHR43317">
    <property type="entry name" value="THERMOSPERMINE SYNTHASE ACAULIS5"/>
    <property type="match status" value="1"/>
</dbReference>
<accession>A0A7X1AWX2</accession>
<dbReference type="SUPFAM" id="SSF53335">
    <property type="entry name" value="S-adenosyl-L-methionine-dependent methyltransferases"/>
    <property type="match status" value="1"/>
</dbReference>
<evidence type="ECO:0000313" key="3">
    <source>
        <dbReference type="Proteomes" id="UP000525652"/>
    </source>
</evidence>
<sequence>MKPRIKLAESTSPDGKPMILHEQDGDYSISFGGQELMHSRASASELLLGEIAVQKLWKTPKAHILVGGLGLGFSLLTVLKAVQPDAIVHVVELIPEVADWNRDFLHDLNGNLLDDPRVKLEIADVKTVIRKANPNTYDSILLDVDNGPRGMVKDSNNSLYSRKGMRAARTALKPGGRVAVWSAGEDEFFHERMERAEFHVRSIPAKVHENAKRAAYRIYVGDRT</sequence>
<dbReference type="Proteomes" id="UP000525652">
    <property type="component" value="Unassembled WGS sequence"/>
</dbReference>
<keyword evidence="3" id="KW-1185">Reference proteome</keyword>
<dbReference type="PANTHER" id="PTHR43317:SF3">
    <property type="entry name" value="BLR2883 PROTEIN"/>
    <property type="match status" value="1"/>
</dbReference>
<dbReference type="EMBL" id="JACHVA010000053">
    <property type="protein sequence ID" value="MBC2601523.1"/>
    <property type="molecule type" value="Genomic_DNA"/>
</dbReference>
<gene>
    <name evidence="2" type="ORF">H5P30_07000</name>
</gene>
<dbReference type="Pfam" id="PF01564">
    <property type="entry name" value="Spermine_synth"/>
    <property type="match status" value="1"/>
</dbReference>
<dbReference type="AlphaFoldDB" id="A0A7X1AWX2"/>
<reference evidence="2 3" key="1">
    <citation type="submission" date="2020-07" db="EMBL/GenBank/DDBJ databases">
        <authorList>
            <person name="Feng X."/>
        </authorList>
    </citation>
    <scope>NUCLEOTIDE SEQUENCE [LARGE SCALE GENOMIC DNA]</scope>
    <source>
        <strain evidence="2 3">JCM14086</strain>
    </source>
</reference>
<protein>
    <submittedName>
        <fullName evidence="2">Spermine synthase</fullName>
    </submittedName>
</protein>
<dbReference type="Gene3D" id="3.40.50.150">
    <property type="entry name" value="Vaccinia Virus protein VP39"/>
    <property type="match status" value="1"/>
</dbReference>